<dbReference type="Gene3D" id="3.50.50.60">
    <property type="entry name" value="FAD/NAD(P)-binding domain"/>
    <property type="match status" value="1"/>
</dbReference>
<dbReference type="PANTHER" id="PTHR42923:SF17">
    <property type="entry name" value="AMINE OXIDASE DOMAIN-CONTAINING PROTEIN"/>
    <property type="match status" value="1"/>
</dbReference>
<protein>
    <submittedName>
        <fullName evidence="2">Protoporphyrinogen oxidase</fullName>
    </submittedName>
</protein>
<dbReference type="AlphaFoldDB" id="A0A517MT04"/>
<reference evidence="2 3" key="1">
    <citation type="submission" date="2019-02" db="EMBL/GenBank/DDBJ databases">
        <title>Deep-cultivation of Planctomycetes and their phenomic and genomic characterization uncovers novel biology.</title>
        <authorList>
            <person name="Wiegand S."/>
            <person name="Jogler M."/>
            <person name="Boedeker C."/>
            <person name="Pinto D."/>
            <person name="Vollmers J."/>
            <person name="Rivas-Marin E."/>
            <person name="Kohn T."/>
            <person name="Peeters S.H."/>
            <person name="Heuer A."/>
            <person name="Rast P."/>
            <person name="Oberbeckmann S."/>
            <person name="Bunk B."/>
            <person name="Jeske O."/>
            <person name="Meyerdierks A."/>
            <person name="Storesund J.E."/>
            <person name="Kallscheuer N."/>
            <person name="Luecker S."/>
            <person name="Lage O.M."/>
            <person name="Pohl T."/>
            <person name="Merkel B.J."/>
            <person name="Hornburger P."/>
            <person name="Mueller R.-W."/>
            <person name="Bruemmer F."/>
            <person name="Labrenz M."/>
            <person name="Spormann A.M."/>
            <person name="Op den Camp H."/>
            <person name="Overmann J."/>
            <person name="Amann R."/>
            <person name="Jetten M.S.M."/>
            <person name="Mascher T."/>
            <person name="Medema M.H."/>
            <person name="Devos D.P."/>
            <person name="Kaster A.-K."/>
            <person name="Ovreas L."/>
            <person name="Rohde M."/>
            <person name="Galperin M.Y."/>
            <person name="Jogler C."/>
        </authorList>
    </citation>
    <scope>NUCLEOTIDE SEQUENCE [LARGE SCALE GENOMIC DNA]</scope>
    <source>
        <strain evidence="2 3">HG15A2</strain>
    </source>
</reference>
<sequence length="424" mass="47336">MRIAIIGSGISGLVCGWLLSRKHEITLYEADSRLGGHTNTVDFTAFDREWSADTGFMVFNDRTYPNFIRLLDILGVASQPSDMSFSVVNQASGLEYQGSSLNGLFAQRANLLHPQFLSMLREITRFNRLVSNQVSQVTGEAHETLGQFVQREGFQKAFVRNYLLPMTAAIWSAPASSVLDFPAKFLFRFFANHGLLQLRDRPQWRTISGGARSYIEKLTAGWADRIRLQSPVRHVSNRAAGVRIEGDAFSSQDYDAAVLACHAPDSLGMLSEPTTLENEVLSAFEYQSNEAVLHTDVSLLPSSKRAWASWNYRVTDNREQPPTVTYDLSRLQKLETPSPVCLTLNPAADIDQEFVLLRLNYSHPLYTGAALEAQQRRNALHKEGRLFYCGAYWGNGFHEDGVNSALAVCKTFGLSLEDGKPRNA</sequence>
<evidence type="ECO:0000313" key="3">
    <source>
        <dbReference type="Proteomes" id="UP000319852"/>
    </source>
</evidence>
<dbReference type="Gene3D" id="1.10.3110.10">
    <property type="entry name" value="protoporphyrinogen ix oxidase, domain 3"/>
    <property type="match status" value="1"/>
</dbReference>
<organism evidence="2 3">
    <name type="scientific">Adhaeretor mobilis</name>
    <dbReference type="NCBI Taxonomy" id="1930276"/>
    <lineage>
        <taxon>Bacteria</taxon>
        <taxon>Pseudomonadati</taxon>
        <taxon>Planctomycetota</taxon>
        <taxon>Planctomycetia</taxon>
        <taxon>Pirellulales</taxon>
        <taxon>Lacipirellulaceae</taxon>
        <taxon>Adhaeretor</taxon>
    </lineage>
</organism>
<dbReference type="Pfam" id="PF01593">
    <property type="entry name" value="Amino_oxidase"/>
    <property type="match status" value="1"/>
</dbReference>
<keyword evidence="3" id="KW-1185">Reference proteome</keyword>
<dbReference type="EMBL" id="CP036263">
    <property type="protein sequence ID" value="QDS98014.1"/>
    <property type="molecule type" value="Genomic_DNA"/>
</dbReference>
<feature type="domain" description="Amine oxidase" evidence="1">
    <location>
        <begin position="10"/>
        <end position="285"/>
    </location>
</feature>
<dbReference type="SUPFAM" id="SSF51905">
    <property type="entry name" value="FAD/NAD(P)-binding domain"/>
    <property type="match status" value="1"/>
</dbReference>
<name>A0A517MT04_9BACT</name>
<dbReference type="InterPro" id="IPR036188">
    <property type="entry name" value="FAD/NAD-bd_sf"/>
</dbReference>
<dbReference type="GO" id="GO:0016491">
    <property type="term" value="F:oxidoreductase activity"/>
    <property type="evidence" value="ECO:0007669"/>
    <property type="project" value="InterPro"/>
</dbReference>
<proteinExistence type="predicted"/>
<dbReference type="InterPro" id="IPR050464">
    <property type="entry name" value="Zeta_carotene_desat/Oxidored"/>
</dbReference>
<dbReference type="Proteomes" id="UP000319852">
    <property type="component" value="Chromosome"/>
</dbReference>
<dbReference type="RefSeq" id="WP_145058856.1">
    <property type="nucleotide sequence ID" value="NZ_CP036263.1"/>
</dbReference>
<dbReference type="PANTHER" id="PTHR42923">
    <property type="entry name" value="PROTOPORPHYRINOGEN OXIDASE"/>
    <property type="match status" value="1"/>
</dbReference>
<dbReference type="OrthoDB" id="20837at2"/>
<dbReference type="Gene3D" id="3.90.660.20">
    <property type="entry name" value="Protoporphyrinogen oxidase, mitochondrial, domain 2"/>
    <property type="match status" value="1"/>
</dbReference>
<evidence type="ECO:0000313" key="2">
    <source>
        <dbReference type="EMBL" id="QDS98014.1"/>
    </source>
</evidence>
<dbReference type="KEGG" id="amob:HG15A2_12840"/>
<evidence type="ECO:0000259" key="1">
    <source>
        <dbReference type="Pfam" id="PF01593"/>
    </source>
</evidence>
<accession>A0A517MT04</accession>
<gene>
    <name evidence="2" type="ORF">HG15A2_12840</name>
</gene>
<dbReference type="InterPro" id="IPR002937">
    <property type="entry name" value="Amino_oxidase"/>
</dbReference>
<dbReference type="FunFam" id="1.10.405.20:FF:000001">
    <property type="entry name" value="Amine oxidase"/>
    <property type="match status" value="1"/>
</dbReference>